<accession>A0A5M4B1L7</accession>
<dbReference type="CDD" id="cd02151">
    <property type="entry name" value="nitroreductase"/>
    <property type="match status" value="1"/>
</dbReference>
<dbReference type="SUPFAM" id="SSF55469">
    <property type="entry name" value="FMN-dependent nitroreductase-like"/>
    <property type="match status" value="1"/>
</dbReference>
<proteinExistence type="predicted"/>
<dbReference type="EMBL" id="BLAX01000001">
    <property type="protein sequence ID" value="GET33497.1"/>
    <property type="molecule type" value="Genomic_DNA"/>
</dbReference>
<evidence type="ECO:0000259" key="1">
    <source>
        <dbReference type="Pfam" id="PF00881"/>
    </source>
</evidence>
<dbReference type="PANTHER" id="PTHR23026">
    <property type="entry name" value="NADPH NITROREDUCTASE"/>
    <property type="match status" value="1"/>
</dbReference>
<dbReference type="Proteomes" id="UP000391834">
    <property type="component" value="Unassembled WGS sequence"/>
</dbReference>
<feature type="domain" description="Nitroreductase" evidence="1">
    <location>
        <begin position="9"/>
        <end position="57"/>
    </location>
</feature>
<dbReference type="InterPro" id="IPR029479">
    <property type="entry name" value="Nitroreductase"/>
</dbReference>
<protein>
    <submittedName>
        <fullName evidence="2">Nitroreductase</fullName>
    </submittedName>
</protein>
<comment type="caution">
    <text evidence="2">The sequence shown here is derived from an EMBL/GenBank/DDBJ whole genome shotgun (WGS) entry which is preliminary data.</text>
</comment>
<dbReference type="PANTHER" id="PTHR23026:SF117">
    <property type="entry name" value="NITROREDUCTASE"/>
    <property type="match status" value="1"/>
</dbReference>
<dbReference type="AlphaFoldDB" id="A0A5M4B1L7"/>
<dbReference type="Gene3D" id="3.40.109.10">
    <property type="entry name" value="NADH Oxidase"/>
    <property type="match status" value="1"/>
</dbReference>
<organism evidence="2 3">
    <name type="scientific">Prolixibacter bellariivorans</name>
    <dbReference type="NCBI Taxonomy" id="314319"/>
    <lineage>
        <taxon>Bacteria</taxon>
        <taxon>Pseudomonadati</taxon>
        <taxon>Bacteroidota</taxon>
        <taxon>Bacteroidia</taxon>
        <taxon>Marinilabiliales</taxon>
        <taxon>Prolixibacteraceae</taxon>
        <taxon>Prolixibacter</taxon>
    </lineage>
</organism>
<name>A0A5M4B1L7_9BACT</name>
<dbReference type="InterPro" id="IPR000415">
    <property type="entry name" value="Nitroreductase-like"/>
</dbReference>
<evidence type="ECO:0000313" key="2">
    <source>
        <dbReference type="EMBL" id="GET33497.1"/>
    </source>
</evidence>
<keyword evidence="3" id="KW-1185">Reference proteome</keyword>
<dbReference type="GO" id="GO:0016491">
    <property type="term" value="F:oxidoreductase activity"/>
    <property type="evidence" value="ECO:0007669"/>
    <property type="project" value="InterPro"/>
</dbReference>
<sequence>MSMIDLLYHRRSTRKFLDKPVEVDKVKQLITAGLLAPSSKNNRPWEFLIVDEPEKLKVLSYSRHYGSSFLANTPLAIIVLGSPEKSDVWVEDCSLASLLIQLEAESMGLGSCWVQIRSRSHDEELSASEYLRRHFDIPADKEVLSIIGVGYKEQERRPRTEQDLVWDKVRRNSYDSKMKF</sequence>
<evidence type="ECO:0000313" key="3">
    <source>
        <dbReference type="Proteomes" id="UP000391834"/>
    </source>
</evidence>
<reference evidence="2 3" key="1">
    <citation type="submission" date="2019-10" db="EMBL/GenBank/DDBJ databases">
        <title>Prolixibacter strains distinguished by the presence of nitrate reductase genes were adept at nitrate-dependent anaerobic corrosion of metallic iron and carbon steel.</title>
        <authorList>
            <person name="Iino T."/>
            <person name="Shono N."/>
            <person name="Ito K."/>
            <person name="Nakamura R."/>
            <person name="Sueoka K."/>
            <person name="Harayama S."/>
            <person name="Ohkuma M."/>
        </authorList>
    </citation>
    <scope>NUCLEOTIDE SEQUENCE [LARGE SCALE GENOMIC DNA]</scope>
    <source>
        <strain evidence="2 3">JCM 13498</strain>
    </source>
</reference>
<feature type="domain" description="Nitroreductase" evidence="1">
    <location>
        <begin position="58"/>
        <end position="151"/>
    </location>
</feature>
<gene>
    <name evidence="2" type="ORF">PbJCM13498_23600</name>
</gene>
<dbReference type="Pfam" id="PF00881">
    <property type="entry name" value="Nitroreductase"/>
    <property type="match status" value="2"/>
</dbReference>
<dbReference type="InterPro" id="IPR050627">
    <property type="entry name" value="Nitroreductase/BluB"/>
</dbReference>